<evidence type="ECO:0000256" key="10">
    <source>
        <dbReference type="ARBA" id="ARBA00022989"/>
    </source>
</evidence>
<comment type="cofactor">
    <cofactor evidence="1">
        <name>Mn(2+)</name>
        <dbReference type="ChEBI" id="CHEBI:29035"/>
    </cofactor>
</comment>
<dbReference type="SMART" id="SM00248">
    <property type="entry name" value="ANK"/>
    <property type="match status" value="4"/>
</dbReference>
<gene>
    <name evidence="18" type="ORF">C2E21_8865</name>
</gene>
<dbReference type="Pfam" id="PF00023">
    <property type="entry name" value="Ank"/>
    <property type="match status" value="1"/>
</dbReference>
<keyword evidence="8" id="KW-0479">Metal-binding</keyword>
<dbReference type="Gene3D" id="1.25.40.20">
    <property type="entry name" value="Ankyrin repeat-containing domain"/>
    <property type="match status" value="1"/>
</dbReference>
<dbReference type="InterPro" id="IPR004139">
    <property type="entry name" value="Glyco_trans_13"/>
</dbReference>
<dbReference type="PANTHER" id="PTHR10468:SF0">
    <property type="entry name" value="ALPHA-1,3-MANNOSYL-GLYCOPROTEIN 2-BETA-N-ACETYLGLUCOSAMINYLTRANSFERASE"/>
    <property type="match status" value="1"/>
</dbReference>
<dbReference type="SUPFAM" id="SSF48403">
    <property type="entry name" value="Ankyrin repeat"/>
    <property type="match status" value="1"/>
</dbReference>
<evidence type="ECO:0000256" key="5">
    <source>
        <dbReference type="ARBA" id="ARBA00022676"/>
    </source>
</evidence>
<evidence type="ECO:0000256" key="11">
    <source>
        <dbReference type="ARBA" id="ARBA00023034"/>
    </source>
</evidence>
<keyword evidence="7" id="KW-0812">Transmembrane</keyword>
<keyword evidence="19" id="KW-1185">Reference proteome</keyword>
<dbReference type="SUPFAM" id="SSF53448">
    <property type="entry name" value="Nucleotide-diphospho-sugar transferases"/>
    <property type="match status" value="1"/>
</dbReference>
<keyword evidence="10" id="KW-1133">Transmembrane helix</keyword>
<organism evidence="18 19">
    <name type="scientific">Chlorella sorokiniana</name>
    <name type="common">Freshwater green alga</name>
    <dbReference type="NCBI Taxonomy" id="3076"/>
    <lineage>
        <taxon>Eukaryota</taxon>
        <taxon>Viridiplantae</taxon>
        <taxon>Chlorophyta</taxon>
        <taxon>core chlorophytes</taxon>
        <taxon>Trebouxiophyceae</taxon>
        <taxon>Chlorellales</taxon>
        <taxon>Chlorellaceae</taxon>
        <taxon>Chlorella clade</taxon>
        <taxon>Chlorella</taxon>
    </lineage>
</organism>
<name>A0A2P6TDC6_CHLSO</name>
<accession>A0A2P6TDC6</accession>
<keyword evidence="13" id="KW-0464">Manganese</keyword>
<evidence type="ECO:0000256" key="7">
    <source>
        <dbReference type="ARBA" id="ARBA00022692"/>
    </source>
</evidence>
<dbReference type="Pfam" id="PF03071">
    <property type="entry name" value="GNT-I"/>
    <property type="match status" value="1"/>
</dbReference>
<evidence type="ECO:0000256" key="4">
    <source>
        <dbReference type="ARBA" id="ARBA00006492"/>
    </source>
</evidence>
<evidence type="ECO:0000256" key="14">
    <source>
        <dbReference type="ARBA" id="ARBA00038949"/>
    </source>
</evidence>
<dbReference type="EC" id="2.4.1.101" evidence="14"/>
<keyword evidence="11" id="KW-0333">Golgi apparatus</keyword>
<dbReference type="GO" id="GO:0046872">
    <property type="term" value="F:metal ion binding"/>
    <property type="evidence" value="ECO:0007669"/>
    <property type="project" value="UniProtKB-KW"/>
</dbReference>
<evidence type="ECO:0000313" key="18">
    <source>
        <dbReference type="EMBL" id="PRW20646.1"/>
    </source>
</evidence>
<comment type="subcellular location">
    <subcellularLocation>
        <location evidence="2">Golgi apparatus membrane</location>
        <topology evidence="2">Single-pass type II membrane protein</topology>
    </subcellularLocation>
</comment>
<comment type="caution">
    <text evidence="18">The sequence shown here is derived from an EMBL/GenBank/DDBJ whole genome shotgun (WGS) entry which is preliminary data.</text>
</comment>
<evidence type="ECO:0000313" key="19">
    <source>
        <dbReference type="Proteomes" id="UP000239899"/>
    </source>
</evidence>
<evidence type="ECO:0000256" key="8">
    <source>
        <dbReference type="ARBA" id="ARBA00022723"/>
    </source>
</evidence>
<dbReference type="AlphaFoldDB" id="A0A2P6TDC6"/>
<dbReference type="EMBL" id="LHPG02000022">
    <property type="protein sequence ID" value="PRW20646.1"/>
    <property type="molecule type" value="Genomic_DNA"/>
</dbReference>
<feature type="region of interest" description="Disordered" evidence="17">
    <location>
        <begin position="60"/>
        <end position="85"/>
    </location>
</feature>
<evidence type="ECO:0000256" key="6">
    <source>
        <dbReference type="ARBA" id="ARBA00022679"/>
    </source>
</evidence>
<comment type="similarity">
    <text evidence="4">Belongs to the glycosyltransferase 13 family.</text>
</comment>
<dbReference type="STRING" id="3076.A0A2P6TDC6"/>
<dbReference type="GO" id="GO:0000139">
    <property type="term" value="C:Golgi membrane"/>
    <property type="evidence" value="ECO:0007669"/>
    <property type="project" value="UniProtKB-SubCell"/>
</dbReference>
<comment type="catalytic activity">
    <reaction evidence="16">
        <text>N(4)-(alpha-D-Man-(1-&gt;3)-[alpha-D-Man-(1-&gt;3)-[alpha-D-Man-(1-&gt;6)]-alpha-D-Man-(1-&gt;6)]-beta-D-Man-(1-&gt;4)-beta-D-GlcNAc-(1-&gt;4)-beta-D-GlcNAc)-L-asparaginyl-[protein] (N-glucan mannose isomer 5A1,2) + UDP-N-acetyl-alpha-D-glucosamine = N(4)-{beta-D-GlcNAc-(1-&gt;2)-alpha-D-Man-(1-&gt;3)-[alpha-D-Man-(1-&gt;3)-[alpha-D-Man-(1-&gt;6)]-alpha-D-Man-(1-&gt;6)]-beta-D-Man-(1-&gt;4)-beta-D-GlcNAc-(1-&gt;4)-beta-D-GlcNAc}-L-asparaginyl-[protein] + UDP + H(+)</text>
        <dbReference type="Rhea" id="RHEA:11456"/>
        <dbReference type="Rhea" id="RHEA-COMP:14367"/>
        <dbReference type="Rhea" id="RHEA-COMP:14368"/>
        <dbReference type="ChEBI" id="CHEBI:15378"/>
        <dbReference type="ChEBI" id="CHEBI:57705"/>
        <dbReference type="ChEBI" id="CHEBI:58223"/>
        <dbReference type="ChEBI" id="CHEBI:59087"/>
        <dbReference type="ChEBI" id="CHEBI:60625"/>
        <dbReference type="EC" id="2.4.1.101"/>
    </reaction>
</comment>
<dbReference type="FunFam" id="3.90.550.10:FF:000090">
    <property type="entry name" value="Alpha-1,3-mannosyl-glycoprotein 2-beta-N-acetylglucosaminyltransferase"/>
    <property type="match status" value="1"/>
</dbReference>
<dbReference type="Gene3D" id="3.10.180.20">
    <property type="entry name" value="N-Acetylglucosaminyltransferase I, Domain 2"/>
    <property type="match status" value="1"/>
</dbReference>
<dbReference type="UniPathway" id="UPA00378"/>
<dbReference type="Proteomes" id="UP000239899">
    <property type="component" value="Unassembled WGS sequence"/>
</dbReference>
<dbReference type="PANTHER" id="PTHR10468">
    <property type="entry name" value="PROTEIN O-LINKED-MANNOSE BETA-1,2-N-ACETYLGLUCOSAMINYLTRANSFERASE 1/ALPHA-1,3-MANNOSYL-GLYCOPROTEIN 2-BETA-N-ACETYLGLUCOSAMINYLTRANSFERASE"/>
    <property type="match status" value="1"/>
</dbReference>
<evidence type="ECO:0000256" key="17">
    <source>
        <dbReference type="SAM" id="MobiDB-lite"/>
    </source>
</evidence>
<keyword evidence="9" id="KW-0735">Signal-anchor</keyword>
<sequence>MIAVYHKPHQRHRRKWAARRWRSLLLAALLMFCAVQAFVMFSYYRRITASKERGKQEAAAASAGVRSLQGSADGKAVPPPPRPKFISRKQQEQALLRAEHYDERRVQRLQRALDVALQHLAKGVPPPVQGTAVFPPGNEDGPCIGEGPPARGAVAAVVVVTFNRAKYLEQMLQSLFAVHGRSRANRWKFPIYLSQDMNPANLNASGVQDVAAQHLDRVSFMQHLEVEPPALEDKKEKPVYYRIANHYKFILRTFFDCFGYERLIILEDDMQLSPDFFSYFEAAAPILDADDSLMCVSSWNDHGQDRFVRNATQLYRSDFFPGLGWMLNTRVWHSVRDNWPKGYWDDYMRLSATRRGRQCIRPEVCRTYNFGDIGSSSGQYFRLFLKPIKLNDEDVRWSKVDMSYLQRDNYARVVAAELAAATPLEGVEAVPKAAPGRDYVLRYTSQQHYEKLTGRLRMLREWRDGVPRGAYNGTVAIRNTEGARIFLAPTDDVDFSAAAFDPEHKTRVDSTGAIIRRRPVPSKKSPGGGTLLRMAYFPQQYDEAPIGSVERLEMAVAALRAAAMPPQEALHEAASIGNLERLESALKAGADVNHLCSGATTMCRACLNGHAACARRLLAAGADASLRVELFSDQLQITTSLQPLHIAAAHDSAGSTECVAALLQAGADAWANFTQVNLLALHLAANQGSLESVRLLCQACHDRDRPAADGQPGAIQQPACLTTNGCGVRPLSFALNQQRMEIARYMVAEAPWGPQHTGEVLAVLVKAGARALPLFPALVARYPLTPEQWALVPSPCPGLGAALPAVVQRSEAEAALLVHHMTASERQHLRALALCLGAAQHRGCLPSLHSSIAERLLADCAAHFAAAAPEQQAAWCQAWSASRQRHGQTAGAALAGPDGLKWWQRAVLGRR</sequence>
<evidence type="ECO:0000256" key="13">
    <source>
        <dbReference type="ARBA" id="ARBA00023211"/>
    </source>
</evidence>
<dbReference type="InterPro" id="IPR052261">
    <property type="entry name" value="Glycosyltransferase_13"/>
</dbReference>
<keyword evidence="6" id="KW-0808">Transferase</keyword>
<evidence type="ECO:0000256" key="3">
    <source>
        <dbReference type="ARBA" id="ARBA00004922"/>
    </source>
</evidence>
<reference evidence="18 19" key="1">
    <citation type="journal article" date="2018" name="Plant J.">
        <title>Genome sequences of Chlorella sorokiniana UTEX 1602 and Micractinium conductrix SAG 241.80: implications to maltose excretion by a green alga.</title>
        <authorList>
            <person name="Arriola M.B."/>
            <person name="Velmurugan N."/>
            <person name="Zhang Y."/>
            <person name="Plunkett M.H."/>
            <person name="Hondzo H."/>
            <person name="Barney B.M."/>
        </authorList>
    </citation>
    <scope>NUCLEOTIDE SEQUENCE [LARGE SCALE GENOMIC DNA]</scope>
    <source>
        <strain evidence="19">UTEX 1602</strain>
    </source>
</reference>
<proteinExistence type="inferred from homology"/>
<keyword evidence="12" id="KW-0472">Membrane</keyword>
<evidence type="ECO:0000256" key="1">
    <source>
        <dbReference type="ARBA" id="ARBA00001936"/>
    </source>
</evidence>
<evidence type="ECO:0000256" key="9">
    <source>
        <dbReference type="ARBA" id="ARBA00022968"/>
    </source>
</evidence>
<dbReference type="InterPro" id="IPR002110">
    <property type="entry name" value="Ankyrin_rpt"/>
</dbReference>
<dbReference type="OrthoDB" id="440755at2759"/>
<evidence type="ECO:0000256" key="12">
    <source>
        <dbReference type="ARBA" id="ARBA00023136"/>
    </source>
</evidence>
<keyword evidence="5" id="KW-0328">Glycosyltransferase</keyword>
<comment type="pathway">
    <text evidence="3">Protein modification; protein glycosylation.</text>
</comment>
<protein>
    <recommendedName>
        <fullName evidence="14">alpha-1,3-mannosyl-glycoprotein 2-beta-N-acetylglucosaminyltransferase</fullName>
        <ecNumber evidence="14">2.4.1.101</ecNumber>
    </recommendedName>
    <alternativeName>
        <fullName evidence="15">N-glycosyl-oligosaccharide-glycoprotein N-acetylglucosaminyltransferase I</fullName>
    </alternativeName>
</protein>
<evidence type="ECO:0000256" key="16">
    <source>
        <dbReference type="ARBA" id="ARBA00049421"/>
    </source>
</evidence>
<dbReference type="Gene3D" id="3.90.550.10">
    <property type="entry name" value="Spore Coat Polysaccharide Biosynthesis Protein SpsA, Chain A"/>
    <property type="match status" value="1"/>
</dbReference>
<dbReference type="GO" id="GO:0003827">
    <property type="term" value="F:alpha-1,3-mannosylglycoprotein 2-beta-N-acetylglucosaminyltransferase activity"/>
    <property type="evidence" value="ECO:0007669"/>
    <property type="project" value="UniProtKB-EC"/>
</dbReference>
<dbReference type="InterPro" id="IPR036770">
    <property type="entry name" value="Ankyrin_rpt-contain_sf"/>
</dbReference>
<dbReference type="InterPro" id="IPR029044">
    <property type="entry name" value="Nucleotide-diphossugar_trans"/>
</dbReference>
<evidence type="ECO:0000256" key="15">
    <source>
        <dbReference type="ARBA" id="ARBA00041712"/>
    </source>
</evidence>
<evidence type="ECO:0000256" key="2">
    <source>
        <dbReference type="ARBA" id="ARBA00004323"/>
    </source>
</evidence>